<keyword evidence="4 7" id="KW-1133">Transmembrane helix</keyword>
<organism evidence="9">
    <name type="scientific">Phaffia rhodozyma</name>
    <name type="common">Yeast</name>
    <name type="synonym">Xanthophyllomyces dendrorhous</name>
    <dbReference type="NCBI Taxonomy" id="264483"/>
    <lineage>
        <taxon>Eukaryota</taxon>
        <taxon>Fungi</taxon>
        <taxon>Dikarya</taxon>
        <taxon>Basidiomycota</taxon>
        <taxon>Agaricomycotina</taxon>
        <taxon>Tremellomycetes</taxon>
        <taxon>Cystofilobasidiales</taxon>
        <taxon>Mrakiaceae</taxon>
        <taxon>Phaffia</taxon>
    </lineage>
</organism>
<dbReference type="PANTHER" id="PTHR22950">
    <property type="entry name" value="AMINO ACID TRANSPORTER"/>
    <property type="match status" value="1"/>
</dbReference>
<proteinExistence type="inferred from homology"/>
<feature type="transmembrane region" description="Helical" evidence="7">
    <location>
        <begin position="512"/>
        <end position="531"/>
    </location>
</feature>
<feature type="transmembrane region" description="Helical" evidence="7">
    <location>
        <begin position="488"/>
        <end position="505"/>
    </location>
</feature>
<feature type="compositionally biased region" description="Low complexity" evidence="6">
    <location>
        <begin position="43"/>
        <end position="58"/>
    </location>
</feature>
<feature type="region of interest" description="Disordered" evidence="6">
    <location>
        <begin position="310"/>
        <end position="369"/>
    </location>
</feature>
<feature type="transmembrane region" description="Helical" evidence="7">
    <location>
        <begin position="675"/>
        <end position="692"/>
    </location>
</feature>
<reference evidence="9" key="1">
    <citation type="submission" date="2014-08" db="EMBL/GenBank/DDBJ databases">
        <authorList>
            <person name="Sharma Rahul"/>
            <person name="Thines Marco"/>
        </authorList>
    </citation>
    <scope>NUCLEOTIDE SEQUENCE</scope>
</reference>
<feature type="compositionally biased region" description="Basic residues" evidence="6">
    <location>
        <begin position="349"/>
        <end position="362"/>
    </location>
</feature>
<feature type="transmembrane region" description="Helical" evidence="7">
    <location>
        <begin position="402"/>
        <end position="424"/>
    </location>
</feature>
<dbReference type="GO" id="GO:0015179">
    <property type="term" value="F:L-amino acid transmembrane transporter activity"/>
    <property type="evidence" value="ECO:0007669"/>
    <property type="project" value="TreeGrafter"/>
</dbReference>
<feature type="transmembrane region" description="Helical" evidence="7">
    <location>
        <begin position="586"/>
        <end position="609"/>
    </location>
</feature>
<evidence type="ECO:0000256" key="2">
    <source>
        <dbReference type="ARBA" id="ARBA00008066"/>
    </source>
</evidence>
<feature type="transmembrane region" description="Helical" evidence="7">
    <location>
        <begin position="698"/>
        <end position="719"/>
    </location>
</feature>
<evidence type="ECO:0000259" key="8">
    <source>
        <dbReference type="Pfam" id="PF01490"/>
    </source>
</evidence>
<evidence type="ECO:0000313" key="9">
    <source>
        <dbReference type="EMBL" id="CED83639.1"/>
    </source>
</evidence>
<sequence>MSSPGKARPGSFQSSHLYRPSSSGPNSWTNPPLRIPQVPPRLNSPAGPSPSGSANQSAISVGERVAVSSSPVEQSNLGASLNAGLQSATRRFSLASGSGSGSGVTTPTTNAALFAQSANTGTFAPSPTKELPELSLDAIPHEDKVKVLGKHLVSTQDRRQSQSVTPDHGSAFSITPGAAGRGSLYGAQPGESMVGSLAGTEAGSSIHGGDENDFSIPYASQGGDVTHDLYKWAQTHQQSHSLRKARSASFSHPVRDSDGFRGVAQIKEPGGFRRDFIHARARERGEENPRVLRNVIDFLFLYGHFAGEDLNEDDEDDEDDEDSLPTTLPRTQATEETPLLSNSTNSLSKRGKLARSLSRPRKPPGNGIQGTASATEAVFMLLKGFVGTGVLFMGKAFLNGGILFSTVVMLLLGIISLWSFLLLVKTRLIVPGSFGDIGGILYGKWMRIVILSSIALSQIGFVAAYTIFVAQNLEAFILSVSGSKPVDIKWLIFAQMIVFLPLSLVRNLAKLSGTALIADAFILIGLIYIGSNEISTIAKHGISDVELFNPASYSLLIGTSVFAFEGIGLVIPITESMKEPEKFPRVLTGVMIGISILFAGFGVLSYGAYGSHTETVVLSNLPQDHKFVQVVQFLYSVAILLSTPLQLFPATRIMENGLFEKSGKKNPKVKWQKNLFRAASVMGCMLIAWLGSADLDKFVSFIGSFACIPLCYIYPPLLHLRAGSPSRVARILDYALIVFGAIAMVYTTLQTVLMLLA</sequence>
<feature type="region of interest" description="Disordered" evidence="6">
    <location>
        <begin position="154"/>
        <end position="177"/>
    </location>
</feature>
<feature type="transmembrane region" description="Helical" evidence="7">
    <location>
        <begin position="445"/>
        <end position="468"/>
    </location>
</feature>
<evidence type="ECO:0000256" key="5">
    <source>
        <dbReference type="ARBA" id="ARBA00023136"/>
    </source>
</evidence>
<feature type="domain" description="Amino acid transporter transmembrane" evidence="8">
    <location>
        <begin position="371"/>
        <end position="752"/>
    </location>
</feature>
<feature type="region of interest" description="Disordered" evidence="6">
    <location>
        <begin position="241"/>
        <end position="262"/>
    </location>
</feature>
<evidence type="ECO:0000256" key="3">
    <source>
        <dbReference type="ARBA" id="ARBA00022692"/>
    </source>
</evidence>
<dbReference type="AlphaFoldDB" id="A0A0F7SSQ0"/>
<evidence type="ECO:0000256" key="7">
    <source>
        <dbReference type="SAM" id="Phobius"/>
    </source>
</evidence>
<comment type="similarity">
    <text evidence="2">Belongs to the amino acid/polyamine transporter 2 family.</text>
</comment>
<dbReference type="EMBL" id="LN483157">
    <property type="protein sequence ID" value="CED83639.1"/>
    <property type="molecule type" value="Genomic_DNA"/>
</dbReference>
<evidence type="ECO:0000256" key="4">
    <source>
        <dbReference type="ARBA" id="ARBA00022989"/>
    </source>
</evidence>
<feature type="compositionally biased region" description="Polar residues" evidence="6">
    <location>
        <begin position="324"/>
        <end position="335"/>
    </location>
</feature>
<keyword evidence="3 7" id="KW-0812">Transmembrane</keyword>
<keyword evidence="5 7" id="KW-0472">Membrane</keyword>
<feature type="transmembrane region" description="Helical" evidence="7">
    <location>
        <begin position="629"/>
        <end position="654"/>
    </location>
</feature>
<dbReference type="Pfam" id="PF01490">
    <property type="entry name" value="Aa_trans"/>
    <property type="match status" value="1"/>
</dbReference>
<evidence type="ECO:0000256" key="6">
    <source>
        <dbReference type="SAM" id="MobiDB-lite"/>
    </source>
</evidence>
<dbReference type="GO" id="GO:0005774">
    <property type="term" value="C:vacuolar membrane"/>
    <property type="evidence" value="ECO:0007669"/>
    <property type="project" value="TreeGrafter"/>
</dbReference>
<feature type="compositionally biased region" description="Polar residues" evidence="6">
    <location>
        <begin position="11"/>
        <end position="30"/>
    </location>
</feature>
<feature type="region of interest" description="Disordered" evidence="6">
    <location>
        <begin position="195"/>
        <end position="220"/>
    </location>
</feature>
<feature type="transmembrane region" description="Helical" evidence="7">
    <location>
        <begin position="551"/>
        <end position="574"/>
    </location>
</feature>
<name>A0A0F7SSQ0_PHARH</name>
<feature type="transmembrane region" description="Helical" evidence="7">
    <location>
        <begin position="731"/>
        <end position="756"/>
    </location>
</feature>
<feature type="compositionally biased region" description="Low complexity" evidence="6">
    <location>
        <begin position="339"/>
        <end position="348"/>
    </location>
</feature>
<feature type="region of interest" description="Disordered" evidence="6">
    <location>
        <begin position="1"/>
        <end position="68"/>
    </location>
</feature>
<feature type="compositionally biased region" description="Acidic residues" evidence="6">
    <location>
        <begin position="310"/>
        <end position="323"/>
    </location>
</feature>
<comment type="subcellular location">
    <subcellularLocation>
        <location evidence="1">Membrane</location>
        <topology evidence="1">Multi-pass membrane protein</topology>
    </subcellularLocation>
</comment>
<dbReference type="InterPro" id="IPR013057">
    <property type="entry name" value="AA_transpt_TM"/>
</dbReference>
<dbReference type="PANTHER" id="PTHR22950:SF666">
    <property type="entry name" value="VACUOLAR AMINO ACID TRANSPORTER 4"/>
    <property type="match status" value="1"/>
</dbReference>
<protein>
    <submittedName>
        <fullName evidence="9">Vacuolar amino acid transporter 3</fullName>
    </submittedName>
</protein>
<accession>A0A0F7SSQ0</accession>
<evidence type="ECO:0000256" key="1">
    <source>
        <dbReference type="ARBA" id="ARBA00004141"/>
    </source>
</evidence>